<gene>
    <name evidence="16" type="ORF">Golob_025692</name>
</gene>
<dbReference type="InterPro" id="IPR000719">
    <property type="entry name" value="Prot_kinase_dom"/>
</dbReference>
<dbReference type="PANTHER" id="PTHR43895">
    <property type="entry name" value="CALCIUM/CALMODULIN-DEPENDENT PROTEIN KINASE KINASE-RELATED"/>
    <property type="match status" value="1"/>
</dbReference>
<dbReference type="GO" id="GO:0005524">
    <property type="term" value="F:ATP binding"/>
    <property type="evidence" value="ECO:0007669"/>
    <property type="project" value="UniProtKB-UniRule"/>
</dbReference>
<keyword evidence="4" id="KW-0723">Serine/threonine-protein kinase</keyword>
<organism evidence="16 17">
    <name type="scientific">Gossypium lobatum</name>
    <dbReference type="NCBI Taxonomy" id="34289"/>
    <lineage>
        <taxon>Eukaryota</taxon>
        <taxon>Viridiplantae</taxon>
        <taxon>Streptophyta</taxon>
        <taxon>Embryophyta</taxon>
        <taxon>Tracheophyta</taxon>
        <taxon>Spermatophyta</taxon>
        <taxon>Magnoliopsida</taxon>
        <taxon>eudicotyledons</taxon>
        <taxon>Gunneridae</taxon>
        <taxon>Pentapetalae</taxon>
        <taxon>rosids</taxon>
        <taxon>malvids</taxon>
        <taxon>Malvales</taxon>
        <taxon>Malvaceae</taxon>
        <taxon>Malvoideae</taxon>
        <taxon>Gossypium</taxon>
    </lineage>
</organism>
<accession>A0A7J8LT36</accession>
<dbReference type="Gene3D" id="3.30.200.20">
    <property type="entry name" value="Phosphorylase Kinase, domain 1"/>
    <property type="match status" value="1"/>
</dbReference>
<dbReference type="FunFam" id="1.10.510.10:FF:000653">
    <property type="entry name" value="Non-specific serine/threonine protein kinase"/>
    <property type="match status" value="1"/>
</dbReference>
<evidence type="ECO:0000256" key="7">
    <source>
        <dbReference type="ARBA" id="ARBA00022777"/>
    </source>
</evidence>
<dbReference type="InterPro" id="IPR008271">
    <property type="entry name" value="Ser/Thr_kinase_AS"/>
</dbReference>
<comment type="catalytic activity">
    <reaction evidence="10">
        <text>L-threonyl-[protein] + ATP = O-phospho-L-threonyl-[protein] + ADP + H(+)</text>
        <dbReference type="Rhea" id="RHEA:46608"/>
        <dbReference type="Rhea" id="RHEA-COMP:11060"/>
        <dbReference type="Rhea" id="RHEA-COMP:11605"/>
        <dbReference type="ChEBI" id="CHEBI:15378"/>
        <dbReference type="ChEBI" id="CHEBI:30013"/>
        <dbReference type="ChEBI" id="CHEBI:30616"/>
        <dbReference type="ChEBI" id="CHEBI:61977"/>
        <dbReference type="ChEBI" id="CHEBI:456216"/>
        <dbReference type="EC" id="2.7.11.1"/>
    </reaction>
</comment>
<dbReference type="Proteomes" id="UP000593572">
    <property type="component" value="Unassembled WGS sequence"/>
</dbReference>
<dbReference type="GO" id="GO:0007165">
    <property type="term" value="P:signal transduction"/>
    <property type="evidence" value="ECO:0007669"/>
    <property type="project" value="InterPro"/>
</dbReference>
<evidence type="ECO:0000256" key="4">
    <source>
        <dbReference type="ARBA" id="ARBA00022527"/>
    </source>
</evidence>
<proteinExistence type="inferred from homology"/>
<evidence type="ECO:0000256" key="11">
    <source>
        <dbReference type="ARBA" id="ARBA00048679"/>
    </source>
</evidence>
<evidence type="ECO:0000313" key="17">
    <source>
        <dbReference type="Proteomes" id="UP000593572"/>
    </source>
</evidence>
<comment type="catalytic activity">
    <reaction evidence="11">
        <text>L-seryl-[protein] + ATP = O-phospho-L-seryl-[protein] + ADP + H(+)</text>
        <dbReference type="Rhea" id="RHEA:17989"/>
        <dbReference type="Rhea" id="RHEA-COMP:9863"/>
        <dbReference type="Rhea" id="RHEA-COMP:11604"/>
        <dbReference type="ChEBI" id="CHEBI:15378"/>
        <dbReference type="ChEBI" id="CHEBI:29999"/>
        <dbReference type="ChEBI" id="CHEBI:30616"/>
        <dbReference type="ChEBI" id="CHEBI:83421"/>
        <dbReference type="ChEBI" id="CHEBI:456216"/>
        <dbReference type="EC" id="2.7.11.1"/>
    </reaction>
</comment>
<keyword evidence="5" id="KW-0808">Transferase</keyword>
<evidence type="ECO:0000259" key="14">
    <source>
        <dbReference type="PROSITE" id="PS50011"/>
    </source>
</evidence>
<keyword evidence="6 12" id="KW-0547">Nucleotide-binding</keyword>
<evidence type="ECO:0000256" key="2">
    <source>
        <dbReference type="ARBA" id="ARBA00006234"/>
    </source>
</evidence>
<evidence type="ECO:0000256" key="8">
    <source>
        <dbReference type="ARBA" id="ARBA00022840"/>
    </source>
</evidence>
<evidence type="ECO:0000256" key="3">
    <source>
        <dbReference type="ARBA" id="ARBA00012513"/>
    </source>
</evidence>
<keyword evidence="8 12" id="KW-0067">ATP-binding</keyword>
<dbReference type="InterPro" id="IPR017441">
    <property type="entry name" value="Protein_kinase_ATP_BS"/>
</dbReference>
<dbReference type="SMART" id="SM00220">
    <property type="entry name" value="S_TKc"/>
    <property type="match status" value="1"/>
</dbReference>
<dbReference type="GO" id="GO:0004674">
    <property type="term" value="F:protein serine/threonine kinase activity"/>
    <property type="evidence" value="ECO:0007669"/>
    <property type="project" value="UniProtKB-KW"/>
</dbReference>
<dbReference type="PROSITE" id="PS00107">
    <property type="entry name" value="PROTEIN_KINASE_ATP"/>
    <property type="match status" value="1"/>
</dbReference>
<dbReference type="PANTHER" id="PTHR43895:SF33">
    <property type="entry name" value="PROTEIN KINASE DOMAIN-CONTAINING PROTEIN"/>
    <property type="match status" value="1"/>
</dbReference>
<evidence type="ECO:0000259" key="15">
    <source>
        <dbReference type="PROSITE" id="PS50816"/>
    </source>
</evidence>
<name>A0A7J8LT36_9ROSI</name>
<evidence type="ECO:0000256" key="12">
    <source>
        <dbReference type="PROSITE-ProRule" id="PRU10141"/>
    </source>
</evidence>
<dbReference type="AlphaFoldDB" id="A0A7J8LT36"/>
<keyword evidence="7" id="KW-0418">Kinase</keyword>
<feature type="domain" description="Protein kinase" evidence="14">
    <location>
        <begin position="49"/>
        <end position="305"/>
    </location>
</feature>
<evidence type="ECO:0000256" key="10">
    <source>
        <dbReference type="ARBA" id="ARBA00047899"/>
    </source>
</evidence>
<dbReference type="Gene3D" id="3.30.310.80">
    <property type="entry name" value="Kinase associated domain 1, KA1"/>
    <property type="match status" value="1"/>
</dbReference>
<evidence type="ECO:0000256" key="13">
    <source>
        <dbReference type="SAM" id="MobiDB-lite"/>
    </source>
</evidence>
<feature type="region of interest" description="Disordered" evidence="13">
    <location>
        <begin position="521"/>
        <end position="545"/>
    </location>
</feature>
<keyword evidence="17" id="KW-1185">Reference proteome</keyword>
<dbReference type="InterPro" id="IPR011009">
    <property type="entry name" value="Kinase-like_dom_sf"/>
</dbReference>
<dbReference type="EMBL" id="JABEZX010000005">
    <property type="protein sequence ID" value="MBA0555520.1"/>
    <property type="molecule type" value="Genomic_DNA"/>
</dbReference>
<evidence type="ECO:0000256" key="1">
    <source>
        <dbReference type="ARBA" id="ARBA00001936"/>
    </source>
</evidence>
<dbReference type="PROSITE" id="PS50011">
    <property type="entry name" value="PROTEIN_KINASE_DOM"/>
    <property type="match status" value="1"/>
</dbReference>
<comment type="cofactor">
    <cofactor evidence="1">
        <name>Mn(2+)</name>
        <dbReference type="ChEBI" id="CHEBI:29035"/>
    </cofactor>
</comment>
<dbReference type="InterPro" id="IPR004041">
    <property type="entry name" value="NAF_dom"/>
</dbReference>
<dbReference type="PROSITE" id="PS00108">
    <property type="entry name" value="PROTEIN_KINASE_ST"/>
    <property type="match status" value="1"/>
</dbReference>
<feature type="region of interest" description="Disordered" evidence="13">
    <location>
        <begin position="1"/>
        <end position="38"/>
    </location>
</feature>
<feature type="binding site" evidence="12">
    <location>
        <position position="79"/>
    </location>
    <ligand>
        <name>ATP</name>
        <dbReference type="ChEBI" id="CHEBI:30616"/>
    </ligand>
</feature>
<evidence type="ECO:0000313" key="16">
    <source>
        <dbReference type="EMBL" id="MBA0555520.1"/>
    </source>
</evidence>
<reference evidence="16 17" key="1">
    <citation type="journal article" date="2019" name="Genome Biol. Evol.">
        <title>Insights into the evolution of the New World diploid cottons (Gossypium, subgenus Houzingenia) based on genome sequencing.</title>
        <authorList>
            <person name="Grover C.E."/>
            <person name="Arick M.A. 2nd"/>
            <person name="Thrash A."/>
            <person name="Conover J.L."/>
            <person name="Sanders W.S."/>
            <person name="Peterson D.G."/>
            <person name="Frelichowski J.E."/>
            <person name="Scheffler J.A."/>
            <person name="Scheffler B.E."/>
            <person name="Wendel J.F."/>
        </authorList>
    </citation>
    <scope>NUCLEOTIDE SEQUENCE [LARGE SCALE GENOMIC DNA]</scope>
    <source>
        <strain evidence="16">157</strain>
        <tissue evidence="16">Leaf</tissue>
    </source>
</reference>
<keyword evidence="9" id="KW-0464">Manganese</keyword>
<feature type="non-terminal residue" evidence="16">
    <location>
        <position position="599"/>
    </location>
</feature>
<feature type="compositionally biased region" description="Polar residues" evidence="13">
    <location>
        <begin position="531"/>
        <end position="545"/>
    </location>
</feature>
<comment type="similarity">
    <text evidence="2">Belongs to the protein kinase superfamily. CAMK Ser/Thr protein kinase family. SNF1 subfamily.</text>
</comment>
<evidence type="ECO:0000256" key="6">
    <source>
        <dbReference type="ARBA" id="ARBA00022741"/>
    </source>
</evidence>
<evidence type="ECO:0000256" key="5">
    <source>
        <dbReference type="ARBA" id="ARBA00022679"/>
    </source>
</evidence>
<evidence type="ECO:0000256" key="9">
    <source>
        <dbReference type="ARBA" id="ARBA00023211"/>
    </source>
</evidence>
<dbReference type="InterPro" id="IPR018451">
    <property type="entry name" value="NAF/FISL_domain"/>
</dbReference>
<protein>
    <recommendedName>
        <fullName evidence="3">non-specific serine/threonine protein kinase</fullName>
        <ecNumber evidence="3">2.7.11.1</ecNumber>
    </recommendedName>
</protein>
<dbReference type="Pfam" id="PF03822">
    <property type="entry name" value="NAF"/>
    <property type="match status" value="1"/>
</dbReference>
<dbReference type="SUPFAM" id="SSF56112">
    <property type="entry name" value="Protein kinase-like (PK-like)"/>
    <property type="match status" value="1"/>
</dbReference>
<dbReference type="FunFam" id="3.30.200.20:FF:000627">
    <property type="entry name" value="Non-specific serine/threonine protein kinase"/>
    <property type="match status" value="1"/>
</dbReference>
<dbReference type="CDD" id="cd12195">
    <property type="entry name" value="CIPK_C"/>
    <property type="match status" value="1"/>
</dbReference>
<dbReference type="Gene3D" id="1.10.510.10">
    <property type="entry name" value="Transferase(Phosphotransferase) domain 1"/>
    <property type="match status" value="1"/>
</dbReference>
<feature type="domain" description="NAF" evidence="15">
    <location>
        <begin position="334"/>
        <end position="358"/>
    </location>
</feature>
<dbReference type="Pfam" id="PF00069">
    <property type="entry name" value="Pkinase"/>
    <property type="match status" value="1"/>
</dbReference>
<dbReference type="PROSITE" id="PS50816">
    <property type="entry name" value="NAF"/>
    <property type="match status" value="1"/>
</dbReference>
<comment type="caution">
    <text evidence="16">The sequence shown here is derived from an EMBL/GenBank/DDBJ whole genome shotgun (WGS) entry which is preliminary data.</text>
</comment>
<feature type="compositionally biased region" description="Pro residues" evidence="13">
    <location>
        <begin position="8"/>
        <end position="33"/>
    </location>
</feature>
<dbReference type="EC" id="2.7.11.1" evidence="3"/>
<sequence>MPSGAQPPMSPPASPPSRPPQQTPPEPPPPPPLKITRTKTPTGILLGKYQLGRLLGRGSFAKVHEATSLDDDNTVVAVKIIDKTKTVDAAMEPRIIREVSAMRRLQHHPNILKIHEVMATKTKIYLVMELASGGELFTKVLRRGRLDEPVARRYFSQLVSALHFCHQNGVAHRDVKPQNLLLDRNGNLKVSDFGLSALPEQLKDGLLHTACGTPAYTAPEVVRRKGYDGSKADAWSCGVILFVLLAGYLPFDDSNLAAMYKKIHRREFQFPAWVSKQAKGIIWQLLDPNPKTRMTMVKLMETSWFKRTVTTLRPSLSDNHLESLMQDKKLKHDMSCNGVNAFDIISMSSGLDLSGLFEGGVNKRKEKRYTTTSMELDGAMERVREIGERLGYRVEKGKRGVVGLGKGRVVVVVEVMEVAELFVLVEVKVVESGGVEFEEGQWLDLEAGLGNIFISWDNTALVNLMQYRRTKQARFFTADLVVTSVFSLNGSKEEDLGTDAAHLAIREMDLDEKTKFPRGFRRSKSQRLRDSSVTAKNQHQNTAQTMGQKVLLFRPEELESGIRTKPWMEREPVARYSMAKESITVTAPNLKKRSGRRSG</sequence>